<feature type="transmembrane region" description="Helical" evidence="8">
    <location>
        <begin position="97"/>
        <end position="116"/>
    </location>
</feature>
<comment type="subcellular location">
    <subcellularLocation>
        <location evidence="1">Membrane</location>
        <topology evidence="1">Multi-pass membrane protein</topology>
    </subcellularLocation>
</comment>
<dbReference type="GO" id="GO:0022857">
    <property type="term" value="F:transmembrane transporter activity"/>
    <property type="evidence" value="ECO:0007669"/>
    <property type="project" value="InterPro"/>
</dbReference>
<evidence type="ECO:0000256" key="3">
    <source>
        <dbReference type="ARBA" id="ARBA00022448"/>
    </source>
</evidence>
<dbReference type="EMBL" id="CP035758">
    <property type="protein sequence ID" value="QBD81338.1"/>
    <property type="molecule type" value="Genomic_DNA"/>
</dbReference>
<keyword evidence="4 8" id="KW-0812">Transmembrane</keyword>
<dbReference type="InterPro" id="IPR026030">
    <property type="entry name" value="Pur-cyt_permease_Fcy2/21/22"/>
</dbReference>
<dbReference type="PIRSF" id="PIRSF002744">
    <property type="entry name" value="Pur-cyt_permease"/>
    <property type="match status" value="1"/>
</dbReference>
<feature type="transmembrane region" description="Helical" evidence="8">
    <location>
        <begin position="281"/>
        <end position="303"/>
    </location>
</feature>
<feature type="transmembrane region" description="Helical" evidence="8">
    <location>
        <begin position="234"/>
        <end position="261"/>
    </location>
</feature>
<comment type="similarity">
    <text evidence="2 7">Belongs to the purine-cytosine permease (2.A.39) family.</text>
</comment>
<keyword evidence="10" id="KW-1185">Reference proteome</keyword>
<keyword evidence="6 7" id="KW-0472">Membrane</keyword>
<sequence length="468" mass="50521">MSQARRTFGVERRSIDFIPETERHGKVRSLFTLWFSANMQITTVVTGALAVSIGLSLGWAIVAIVVGNLLGGIFMALHSAQGPRMGIPQMIQSRAQFGYFGAILPLLLVIVMYIGFFASSGVLGGQALAAWTGLPVTPSIIIVAIICTALAIFGYDLIHRYEGIVSAIFAIGFLYLTIRLLTGHSLAKIPAPAFSLGTFLLVISVIATWQLTYGPYVADYSRYLPARTSIATSFFSTYAGSVISSIWMMGFGAVAVAIAGAQFNTDAVRFVVEQAGPGLAFIFYILVVLGIIGANVLNLYGVFLSSTTTIAALQRFSIDLRTRIFFVLGAAIVGTAVAVVGQGNFVENYTNFLLFLLYFIIPWSGINLVDFYLIRHEVYDIDAIFDPNGIYGRVNWRALLVYVLAIVLELPFVSTTIYTGPLVAVLGGADIAWIVGLLVSAVLYYLLARAHTTEKAAPTVIAETAPED</sequence>
<evidence type="ECO:0000256" key="6">
    <source>
        <dbReference type="ARBA" id="ARBA00023136"/>
    </source>
</evidence>
<dbReference type="PANTHER" id="PTHR31806">
    <property type="entry name" value="PURINE-CYTOSINE PERMEASE FCY2-RELATED"/>
    <property type="match status" value="1"/>
</dbReference>
<evidence type="ECO:0000256" key="7">
    <source>
        <dbReference type="PIRNR" id="PIRNR002744"/>
    </source>
</evidence>
<dbReference type="GO" id="GO:0005886">
    <property type="term" value="C:plasma membrane"/>
    <property type="evidence" value="ECO:0007669"/>
    <property type="project" value="TreeGrafter"/>
</dbReference>
<dbReference type="InterPro" id="IPR001248">
    <property type="entry name" value="Pur-cyt_permease"/>
</dbReference>
<feature type="transmembrane region" description="Helical" evidence="8">
    <location>
        <begin position="193"/>
        <end position="213"/>
    </location>
</feature>
<evidence type="ECO:0000256" key="5">
    <source>
        <dbReference type="ARBA" id="ARBA00022989"/>
    </source>
</evidence>
<reference evidence="9 10" key="1">
    <citation type="submission" date="2019-01" db="EMBL/GenBank/DDBJ databases">
        <title>Ktedonosporobacter rubrisoli SCAWS-G2.</title>
        <authorList>
            <person name="Huang Y."/>
            <person name="Yan B."/>
        </authorList>
    </citation>
    <scope>NUCLEOTIDE SEQUENCE [LARGE SCALE GENOMIC DNA]</scope>
    <source>
        <strain evidence="9 10">SCAWS-G2</strain>
    </source>
</reference>
<evidence type="ECO:0000256" key="2">
    <source>
        <dbReference type="ARBA" id="ARBA00008974"/>
    </source>
</evidence>
<name>A0A4P6JZK4_KTERU</name>
<feature type="transmembrane region" description="Helical" evidence="8">
    <location>
        <begin position="57"/>
        <end position="77"/>
    </location>
</feature>
<feature type="transmembrane region" description="Helical" evidence="8">
    <location>
        <begin position="324"/>
        <end position="346"/>
    </location>
</feature>
<accession>A0A4P6JZK4</accession>
<dbReference type="Proteomes" id="UP000290365">
    <property type="component" value="Chromosome"/>
</dbReference>
<feature type="transmembrane region" description="Helical" evidence="8">
    <location>
        <begin position="394"/>
        <end position="418"/>
    </location>
</feature>
<evidence type="ECO:0000256" key="4">
    <source>
        <dbReference type="ARBA" id="ARBA00022692"/>
    </source>
</evidence>
<dbReference type="AlphaFoldDB" id="A0A4P6JZK4"/>
<evidence type="ECO:0000256" key="8">
    <source>
        <dbReference type="SAM" id="Phobius"/>
    </source>
</evidence>
<organism evidence="9 10">
    <name type="scientific">Ktedonosporobacter rubrisoli</name>
    <dbReference type="NCBI Taxonomy" id="2509675"/>
    <lineage>
        <taxon>Bacteria</taxon>
        <taxon>Bacillati</taxon>
        <taxon>Chloroflexota</taxon>
        <taxon>Ktedonobacteria</taxon>
        <taxon>Ktedonobacterales</taxon>
        <taxon>Ktedonosporobacteraceae</taxon>
        <taxon>Ktedonosporobacter</taxon>
    </lineage>
</organism>
<feature type="transmembrane region" description="Helical" evidence="8">
    <location>
        <begin position="128"/>
        <end position="152"/>
    </location>
</feature>
<evidence type="ECO:0000313" key="10">
    <source>
        <dbReference type="Proteomes" id="UP000290365"/>
    </source>
</evidence>
<dbReference type="CDD" id="cd11484">
    <property type="entry name" value="SLC-NCS1sbd_CobB-like"/>
    <property type="match status" value="1"/>
</dbReference>
<evidence type="ECO:0000256" key="1">
    <source>
        <dbReference type="ARBA" id="ARBA00004141"/>
    </source>
</evidence>
<dbReference type="OrthoDB" id="9780088at2"/>
<dbReference type="KEGG" id="kbs:EPA93_37335"/>
<feature type="transmembrane region" description="Helical" evidence="8">
    <location>
        <begin position="424"/>
        <end position="447"/>
    </location>
</feature>
<dbReference type="PANTHER" id="PTHR31806:SF1">
    <property type="entry name" value="PURINE-CYTOSINE PERMEASE FCY2-RELATED"/>
    <property type="match status" value="1"/>
</dbReference>
<dbReference type="Pfam" id="PF02133">
    <property type="entry name" value="Transp_cyt_pur"/>
    <property type="match status" value="1"/>
</dbReference>
<feature type="transmembrane region" description="Helical" evidence="8">
    <location>
        <begin position="352"/>
        <end position="373"/>
    </location>
</feature>
<dbReference type="RefSeq" id="WP_129892399.1">
    <property type="nucleotide sequence ID" value="NZ_CP035758.1"/>
</dbReference>
<feature type="transmembrane region" description="Helical" evidence="8">
    <location>
        <begin position="164"/>
        <end position="181"/>
    </location>
</feature>
<gene>
    <name evidence="9" type="ORF">EPA93_37335</name>
</gene>
<proteinExistence type="inferred from homology"/>
<keyword evidence="5 8" id="KW-1133">Transmembrane helix</keyword>
<dbReference type="Gene3D" id="1.10.4160.10">
    <property type="entry name" value="Hydantoin permease"/>
    <property type="match status" value="1"/>
</dbReference>
<feature type="transmembrane region" description="Helical" evidence="8">
    <location>
        <begin position="30"/>
        <end position="51"/>
    </location>
</feature>
<evidence type="ECO:0000313" key="9">
    <source>
        <dbReference type="EMBL" id="QBD81338.1"/>
    </source>
</evidence>
<keyword evidence="3 7" id="KW-0813">Transport</keyword>
<protein>
    <submittedName>
        <fullName evidence="9">Cytosine permease</fullName>
    </submittedName>
</protein>